<dbReference type="EMBL" id="CP101717">
    <property type="protein sequence ID" value="WLD56907.1"/>
    <property type="molecule type" value="Genomic_DNA"/>
</dbReference>
<dbReference type="AlphaFoldDB" id="A0AB38YCL1"/>
<protein>
    <submittedName>
        <fullName evidence="2">Uncharacterized protein</fullName>
    </submittedName>
</protein>
<feature type="region of interest" description="Disordered" evidence="1">
    <location>
        <begin position="1"/>
        <end position="35"/>
    </location>
</feature>
<sequence>MKASTDFSDDFEQEDLNHAFDDMPPDEESLDDDDSTSSIVAAETLYGDLVRIVLDEIKHAPRVWQKMTEDQQSHVIDRVHQRCNDAASKAILAAFSGSYQSVGALVEQVVFKDGIKCVLKIAPHAQGRHELADREGFNVVLLLMDPSEFGADEPPPEPEPDQRGLALVEQQSLQASDPDAVQGY</sequence>
<feature type="compositionally biased region" description="Acidic residues" evidence="1">
    <location>
        <begin position="23"/>
        <end position="35"/>
    </location>
</feature>
<evidence type="ECO:0000313" key="2">
    <source>
        <dbReference type="EMBL" id="WLD56907.1"/>
    </source>
</evidence>
<proteinExistence type="predicted"/>
<dbReference type="RefSeq" id="WP_304994192.1">
    <property type="nucleotide sequence ID" value="NZ_CP101717.1"/>
</dbReference>
<name>A0AB38YCL1_9GAMM</name>
<reference evidence="2" key="1">
    <citation type="submission" date="2022-07" db="EMBL/GenBank/DDBJ databases">
        <title>Complete genome sequence of Salinispirillum sp. LH10-3-1 capable of multiple carbohydrate inversion isolated from a soda lake.</title>
        <authorList>
            <person name="Liu J."/>
            <person name="Zhai Y."/>
            <person name="Zhang H."/>
            <person name="Yang H."/>
            <person name="Qu J."/>
            <person name="Li J."/>
        </authorList>
    </citation>
    <scope>NUCLEOTIDE SEQUENCE</scope>
    <source>
        <strain evidence="2">LH 10-3-1</strain>
    </source>
</reference>
<gene>
    <name evidence="2" type="ORF">NFC81_09200</name>
</gene>
<accession>A0AB38YCL1</accession>
<evidence type="ECO:0000256" key="1">
    <source>
        <dbReference type="SAM" id="MobiDB-lite"/>
    </source>
</evidence>
<organism evidence="2">
    <name type="scientific">Salinispirillum sp. LH 10-3-1</name>
    <dbReference type="NCBI Taxonomy" id="2952525"/>
    <lineage>
        <taxon>Bacteria</taxon>
        <taxon>Pseudomonadati</taxon>
        <taxon>Pseudomonadota</taxon>
        <taxon>Gammaproteobacteria</taxon>
        <taxon>Oceanospirillales</taxon>
        <taxon>Saccharospirillaceae</taxon>
        <taxon>Salinispirillum</taxon>
    </lineage>
</organism>